<dbReference type="GO" id="GO:0005634">
    <property type="term" value="C:nucleus"/>
    <property type="evidence" value="ECO:0007669"/>
    <property type="project" value="TreeGrafter"/>
</dbReference>
<dbReference type="STRING" id="205917.A0A4Y9ZCZ4"/>
<dbReference type="Pfam" id="PF11969">
    <property type="entry name" value="DcpS_C"/>
    <property type="match status" value="1"/>
</dbReference>
<dbReference type="OrthoDB" id="10264956at2759"/>
<name>A0A4Y9ZCZ4_9AGAM</name>
<evidence type="ECO:0000313" key="7">
    <source>
        <dbReference type="EMBL" id="TFY72706.1"/>
    </source>
</evidence>
<evidence type="ECO:0000313" key="8">
    <source>
        <dbReference type="Proteomes" id="UP000298327"/>
    </source>
</evidence>
<dbReference type="GO" id="GO:0000290">
    <property type="term" value="P:deadenylation-dependent decapping of nuclear-transcribed mRNA"/>
    <property type="evidence" value="ECO:0007669"/>
    <property type="project" value="InterPro"/>
</dbReference>
<dbReference type="SUPFAM" id="SSF54197">
    <property type="entry name" value="HIT-like"/>
    <property type="match status" value="1"/>
</dbReference>
<keyword evidence="4" id="KW-0597">Phosphoprotein</keyword>
<dbReference type="InterPro" id="IPR019808">
    <property type="entry name" value="Histidine_triad_CS"/>
</dbReference>
<keyword evidence="8" id="KW-1185">Reference proteome</keyword>
<evidence type="ECO:0000256" key="4">
    <source>
        <dbReference type="ARBA" id="ARBA00022553"/>
    </source>
</evidence>
<dbReference type="InterPro" id="IPR036265">
    <property type="entry name" value="HIT-like_sf"/>
</dbReference>
<organism evidence="7 8">
    <name type="scientific">Dentipellis fragilis</name>
    <dbReference type="NCBI Taxonomy" id="205917"/>
    <lineage>
        <taxon>Eukaryota</taxon>
        <taxon>Fungi</taxon>
        <taxon>Dikarya</taxon>
        <taxon>Basidiomycota</taxon>
        <taxon>Agaricomycotina</taxon>
        <taxon>Agaricomycetes</taxon>
        <taxon>Russulales</taxon>
        <taxon>Hericiaceae</taxon>
        <taxon>Dentipellis</taxon>
    </lineage>
</organism>
<dbReference type="GO" id="GO:0000932">
    <property type="term" value="C:P-body"/>
    <property type="evidence" value="ECO:0007669"/>
    <property type="project" value="TreeGrafter"/>
</dbReference>
<comment type="similarity">
    <text evidence="2">Belongs to the HIT family.</text>
</comment>
<comment type="subcellular location">
    <subcellularLocation>
        <location evidence="1">Cytoplasm</location>
    </subcellularLocation>
</comment>
<dbReference type="GO" id="GO:0000340">
    <property type="term" value="F:RNA 7-methylguanosine cap binding"/>
    <property type="evidence" value="ECO:0007669"/>
    <property type="project" value="TreeGrafter"/>
</dbReference>
<dbReference type="Pfam" id="PF05652">
    <property type="entry name" value="DcpS"/>
    <property type="match status" value="1"/>
</dbReference>
<gene>
    <name evidence="7" type="ORF">EVG20_g305</name>
</gene>
<comment type="caution">
    <text evidence="7">The sequence shown here is derived from an EMBL/GenBank/DDBJ whole genome shotgun (WGS) entry which is preliminary data.</text>
</comment>
<proteinExistence type="inferred from homology"/>
<evidence type="ECO:0000256" key="5">
    <source>
        <dbReference type="PIRSR" id="PIRSR028973-1"/>
    </source>
</evidence>
<sequence length="319" mass="35273">MSTTLSQADKTSFDLKGFKVKRVLSEDPRGDPLTHNAAILGSLPNASGEAVSTIVRIEQATLPSFSTDLLDRVKLLGTNDIYSWGLGWLKKLDEGADVKINVISPATEAHIRKYTTQKVHIIHETPDMYANIVKPYIDAFPPARTKWVEDILAGRSEADKVLYRSAPATEFGFLILPDMKWDLTTIGSLYLVAITLVRDIKGLRDLTKDHIGMLKDIRSQARAVVKEHYGLEPSEIRCYVHYQPSYYHFHVHIVNANFTGLAGMSVGQAHLLDDIISLLELDPPSGPSILQRMTLTYGLGEQHGLFAALHAAQETDAGA</sequence>
<evidence type="ECO:0000256" key="6">
    <source>
        <dbReference type="PIRSR" id="PIRSR028973-2"/>
    </source>
</evidence>
<evidence type="ECO:0000256" key="3">
    <source>
        <dbReference type="ARBA" id="ARBA00022490"/>
    </source>
</evidence>
<evidence type="ECO:0000256" key="2">
    <source>
        <dbReference type="ARBA" id="ARBA00010208"/>
    </source>
</evidence>
<dbReference type="InterPro" id="IPR008594">
    <property type="entry name" value="DcpS/DCS2"/>
</dbReference>
<dbReference type="InterPro" id="IPR011145">
    <property type="entry name" value="Scavenger_mRNA_decap_enz_N"/>
</dbReference>
<protein>
    <recommendedName>
        <fullName evidence="9">Scavenger mRNA decapping enzyme</fullName>
    </recommendedName>
</protein>
<reference evidence="7 8" key="1">
    <citation type="submission" date="2019-02" db="EMBL/GenBank/DDBJ databases">
        <title>Genome sequencing of the rare red list fungi Dentipellis fragilis.</title>
        <authorList>
            <person name="Buettner E."/>
            <person name="Kellner H."/>
        </authorList>
    </citation>
    <scope>NUCLEOTIDE SEQUENCE [LARGE SCALE GENOMIC DNA]</scope>
    <source>
        <strain evidence="7 8">DSM 105465</strain>
    </source>
</reference>
<dbReference type="AlphaFoldDB" id="A0A4Y9ZCZ4"/>
<dbReference type="SUPFAM" id="SSF102860">
    <property type="entry name" value="mRNA decapping enzyme DcpS N-terminal domain"/>
    <property type="match status" value="1"/>
</dbReference>
<feature type="binding site" evidence="6">
    <location>
        <begin position="241"/>
        <end position="252"/>
    </location>
    <ligand>
        <name>substrate</name>
    </ligand>
</feature>
<feature type="binding site" evidence="6">
    <location>
        <position position="147"/>
    </location>
    <ligand>
        <name>substrate</name>
    </ligand>
</feature>
<feature type="active site" description="Nucleophile" evidence="5">
    <location>
        <position position="250"/>
    </location>
</feature>
<dbReference type="PROSITE" id="PS00892">
    <property type="entry name" value="HIT_1"/>
    <property type="match status" value="1"/>
</dbReference>
<dbReference type="PANTHER" id="PTHR12978">
    <property type="entry name" value="HISTIDINE TRIAD HIT PROTEIN MEMBER"/>
    <property type="match status" value="1"/>
</dbReference>
<feature type="binding site" evidence="6">
    <location>
        <position position="178"/>
    </location>
    <ligand>
        <name>substrate</name>
    </ligand>
</feature>
<dbReference type="PIRSF" id="PIRSF028973">
    <property type="entry name" value="Scavenger_mRNA_decap_enz"/>
    <property type="match status" value="1"/>
</dbReference>
<dbReference type="Proteomes" id="UP000298327">
    <property type="component" value="Unassembled WGS sequence"/>
</dbReference>
<accession>A0A4Y9ZCZ4</accession>
<feature type="binding site" evidence="6">
    <location>
        <position position="157"/>
    </location>
    <ligand>
        <name>substrate</name>
    </ligand>
</feature>
<dbReference type="Gene3D" id="3.30.428.10">
    <property type="entry name" value="HIT-like"/>
    <property type="match status" value="1"/>
</dbReference>
<dbReference type="PANTHER" id="PTHR12978:SF0">
    <property type="entry name" value="M7GPPPX DIPHOSPHATASE"/>
    <property type="match status" value="1"/>
</dbReference>
<evidence type="ECO:0008006" key="9">
    <source>
        <dbReference type="Google" id="ProtNLM"/>
    </source>
</evidence>
<dbReference type="GO" id="GO:0016787">
    <property type="term" value="F:hydrolase activity"/>
    <property type="evidence" value="ECO:0007669"/>
    <property type="project" value="InterPro"/>
</dbReference>
<dbReference type="Gene3D" id="3.30.200.40">
    <property type="entry name" value="Scavenger mRNA decapping enzyme, N-terminal domain"/>
    <property type="match status" value="1"/>
</dbReference>
<evidence type="ECO:0000256" key="1">
    <source>
        <dbReference type="ARBA" id="ARBA00004496"/>
    </source>
</evidence>
<dbReference type="EMBL" id="SEOQ01000007">
    <property type="protein sequence ID" value="TFY72706.1"/>
    <property type="molecule type" value="Genomic_DNA"/>
</dbReference>
<feature type="binding site" evidence="6">
    <location>
        <position position="180"/>
    </location>
    <ligand>
        <name>substrate</name>
    </ligand>
</feature>
<keyword evidence="3" id="KW-0963">Cytoplasm</keyword>